<dbReference type="EMBL" id="BMAV01009441">
    <property type="protein sequence ID" value="GFY53676.1"/>
    <property type="molecule type" value="Genomic_DNA"/>
</dbReference>
<evidence type="ECO:0000313" key="1">
    <source>
        <dbReference type="EMBL" id="GFY53676.1"/>
    </source>
</evidence>
<reference evidence="1" key="1">
    <citation type="submission" date="2020-08" db="EMBL/GenBank/DDBJ databases">
        <title>Multicomponent nature underlies the extraordinary mechanical properties of spider dragline silk.</title>
        <authorList>
            <person name="Kono N."/>
            <person name="Nakamura H."/>
            <person name="Mori M."/>
            <person name="Yoshida Y."/>
            <person name="Ohtoshi R."/>
            <person name="Malay A.D."/>
            <person name="Moran D.A.P."/>
            <person name="Tomita M."/>
            <person name="Numata K."/>
            <person name="Arakawa K."/>
        </authorList>
    </citation>
    <scope>NUCLEOTIDE SEQUENCE</scope>
</reference>
<dbReference type="Proteomes" id="UP000886998">
    <property type="component" value="Unassembled WGS sequence"/>
</dbReference>
<name>A0A8X6XIA6_9ARAC</name>
<accession>A0A8X6XIA6</accession>
<proteinExistence type="predicted"/>
<evidence type="ECO:0000313" key="2">
    <source>
        <dbReference type="Proteomes" id="UP000886998"/>
    </source>
</evidence>
<keyword evidence="2" id="KW-1185">Reference proteome</keyword>
<organism evidence="1 2">
    <name type="scientific">Trichonephila inaurata madagascariensis</name>
    <dbReference type="NCBI Taxonomy" id="2747483"/>
    <lineage>
        <taxon>Eukaryota</taxon>
        <taxon>Metazoa</taxon>
        <taxon>Ecdysozoa</taxon>
        <taxon>Arthropoda</taxon>
        <taxon>Chelicerata</taxon>
        <taxon>Arachnida</taxon>
        <taxon>Araneae</taxon>
        <taxon>Araneomorphae</taxon>
        <taxon>Entelegynae</taxon>
        <taxon>Araneoidea</taxon>
        <taxon>Nephilidae</taxon>
        <taxon>Trichonephila</taxon>
        <taxon>Trichonephila inaurata</taxon>
    </lineage>
</organism>
<dbReference type="AlphaFoldDB" id="A0A8X6XIA6"/>
<sequence>SEEFLYSCITYNSSASDWKRLATDFCQSTHRVDFDRKRIPLGAVIDGNLPNPQGHHPEETIAN</sequence>
<protein>
    <submittedName>
        <fullName evidence="1">Uncharacterized protein</fullName>
    </submittedName>
</protein>
<comment type="caution">
    <text evidence="1">The sequence shown here is derived from an EMBL/GenBank/DDBJ whole genome shotgun (WGS) entry which is preliminary data.</text>
</comment>
<gene>
    <name evidence="1" type="ORF">TNIN_408251</name>
</gene>
<feature type="non-terminal residue" evidence="1">
    <location>
        <position position="1"/>
    </location>
</feature>